<dbReference type="EMBL" id="JAAKZZ010000054">
    <property type="protein sequence ID" value="NGO68338.1"/>
    <property type="molecule type" value="Genomic_DNA"/>
</dbReference>
<comment type="similarity">
    <text evidence="1">Belongs to the HIBADH-related family.</text>
</comment>
<accession>A0A6G4WTA2</accession>
<feature type="domain" description="6-phosphogluconate dehydrogenase NADP-binding" evidence="5">
    <location>
        <begin position="12"/>
        <end position="167"/>
    </location>
</feature>
<dbReference type="InterPro" id="IPR013328">
    <property type="entry name" value="6PGD_dom2"/>
</dbReference>
<evidence type="ECO:0000313" key="8">
    <source>
        <dbReference type="Proteomes" id="UP000477722"/>
    </source>
</evidence>
<name>A0A6G4WTA2_9ACTN</name>
<dbReference type="GO" id="GO:0016491">
    <property type="term" value="F:oxidoreductase activity"/>
    <property type="evidence" value="ECO:0007669"/>
    <property type="project" value="UniProtKB-KW"/>
</dbReference>
<evidence type="ECO:0000256" key="1">
    <source>
        <dbReference type="ARBA" id="ARBA00009080"/>
    </source>
</evidence>
<dbReference type="InterPro" id="IPR008927">
    <property type="entry name" value="6-PGluconate_DH-like_C_sf"/>
</dbReference>
<evidence type="ECO:0000259" key="6">
    <source>
        <dbReference type="Pfam" id="PF14833"/>
    </source>
</evidence>
<protein>
    <submittedName>
        <fullName evidence="7">NAD(P)-dependent oxidoreductase</fullName>
    </submittedName>
</protein>
<feature type="active site" evidence="4">
    <location>
        <position position="176"/>
    </location>
</feature>
<dbReference type="GO" id="GO:0051287">
    <property type="term" value="F:NAD binding"/>
    <property type="evidence" value="ECO:0007669"/>
    <property type="project" value="InterPro"/>
</dbReference>
<dbReference type="InterPro" id="IPR015815">
    <property type="entry name" value="HIBADH-related"/>
</dbReference>
<dbReference type="SUPFAM" id="SSF51735">
    <property type="entry name" value="NAD(P)-binding Rossmann-fold domains"/>
    <property type="match status" value="1"/>
</dbReference>
<evidence type="ECO:0000256" key="4">
    <source>
        <dbReference type="PIRSR" id="PIRSR000103-1"/>
    </source>
</evidence>
<dbReference type="Proteomes" id="UP000477722">
    <property type="component" value="Unassembled WGS sequence"/>
</dbReference>
<dbReference type="Pfam" id="PF03446">
    <property type="entry name" value="NAD_binding_2"/>
    <property type="match status" value="1"/>
</dbReference>
<dbReference type="PANTHER" id="PTHR43060">
    <property type="entry name" value="3-HYDROXYISOBUTYRATE DEHYDROGENASE-LIKE 1, MITOCHONDRIAL-RELATED"/>
    <property type="match status" value="1"/>
</dbReference>
<dbReference type="SUPFAM" id="SSF48179">
    <property type="entry name" value="6-phosphogluconate dehydrogenase C-terminal domain-like"/>
    <property type="match status" value="1"/>
</dbReference>
<dbReference type="InterPro" id="IPR036291">
    <property type="entry name" value="NAD(P)-bd_dom_sf"/>
</dbReference>
<feature type="domain" description="3-hydroxyisobutyrate dehydrogenase-like NAD-binding" evidence="6">
    <location>
        <begin position="170"/>
        <end position="263"/>
    </location>
</feature>
<dbReference type="InterPro" id="IPR006115">
    <property type="entry name" value="6PGDH_NADP-bd"/>
</dbReference>
<dbReference type="RefSeq" id="WP_165297988.1">
    <property type="nucleotide sequence ID" value="NZ_JAAKZZ010000054.1"/>
</dbReference>
<keyword evidence="2" id="KW-0560">Oxidoreductase</keyword>
<evidence type="ECO:0000313" key="7">
    <source>
        <dbReference type="EMBL" id="NGO68338.1"/>
    </source>
</evidence>
<evidence type="ECO:0000256" key="2">
    <source>
        <dbReference type="ARBA" id="ARBA00023002"/>
    </source>
</evidence>
<evidence type="ECO:0000259" key="5">
    <source>
        <dbReference type="Pfam" id="PF03446"/>
    </source>
</evidence>
<dbReference type="PANTHER" id="PTHR43060:SF15">
    <property type="entry name" value="3-HYDROXYISOBUTYRATE DEHYDROGENASE-LIKE 1, MITOCHONDRIAL-RELATED"/>
    <property type="match status" value="1"/>
</dbReference>
<dbReference type="Gene3D" id="3.40.50.720">
    <property type="entry name" value="NAD(P)-binding Rossmann-like Domain"/>
    <property type="match status" value="1"/>
</dbReference>
<organism evidence="7 8">
    <name type="scientific">Streptomyces boncukensis</name>
    <dbReference type="NCBI Taxonomy" id="2711219"/>
    <lineage>
        <taxon>Bacteria</taxon>
        <taxon>Bacillati</taxon>
        <taxon>Actinomycetota</taxon>
        <taxon>Actinomycetes</taxon>
        <taxon>Kitasatosporales</taxon>
        <taxon>Streptomycetaceae</taxon>
        <taxon>Streptomyces</taxon>
    </lineage>
</organism>
<proteinExistence type="inferred from homology"/>
<dbReference type="AlphaFoldDB" id="A0A6G4WTA2"/>
<keyword evidence="8" id="KW-1185">Reference proteome</keyword>
<dbReference type="Pfam" id="PF14833">
    <property type="entry name" value="NAD_binding_11"/>
    <property type="match status" value="1"/>
</dbReference>
<reference evidence="7 8" key="1">
    <citation type="submission" date="2020-02" db="EMBL/GenBank/DDBJ databases">
        <title>Whole-genome analyses of novel actinobacteria.</title>
        <authorList>
            <person name="Sahin N."/>
            <person name="Tatar D."/>
        </authorList>
    </citation>
    <scope>NUCLEOTIDE SEQUENCE [LARGE SCALE GENOMIC DNA]</scope>
    <source>
        <strain evidence="7 8">SB3404</strain>
    </source>
</reference>
<gene>
    <name evidence="7" type="ORF">G5C65_08220</name>
</gene>
<comment type="caution">
    <text evidence="7">The sequence shown here is derived from an EMBL/GenBank/DDBJ whole genome shotgun (WGS) entry which is preliminary data.</text>
</comment>
<sequence>MTDTGTSTGPVVGWIGLGDQGLPMARAVAEAGFPLHAWARRPASLDGLSGVPYVRHDTVQDLAAACDIVALCVGTDGDVLQLAGQLLEALRPGSVVVNHGTGLPSAAVRLSDMGAASGVEVLDAPVSGGRPAAEEHRLTTMVGGPGPVAERCEKIFDSFSGHVVHLGATGAGQLAKLFNNALLMMNQAAIADIVNLAAELKMDVGRLIAVLRLGSASSTALNLLSTPDTPAMVAPDNVEHLSGVEALDMKLFDQAMREAGIDAAALTARGLSGAHRLPALIGHLNP</sequence>
<dbReference type="InterPro" id="IPR029154">
    <property type="entry name" value="HIBADH-like_NADP-bd"/>
</dbReference>
<dbReference type="PIRSF" id="PIRSF000103">
    <property type="entry name" value="HIBADH"/>
    <property type="match status" value="1"/>
</dbReference>
<dbReference type="Gene3D" id="1.10.1040.10">
    <property type="entry name" value="N-(1-d-carboxylethyl)-l-norvaline Dehydrogenase, domain 2"/>
    <property type="match status" value="1"/>
</dbReference>
<evidence type="ECO:0000256" key="3">
    <source>
        <dbReference type="ARBA" id="ARBA00023027"/>
    </source>
</evidence>
<dbReference type="GO" id="GO:0050661">
    <property type="term" value="F:NADP binding"/>
    <property type="evidence" value="ECO:0007669"/>
    <property type="project" value="InterPro"/>
</dbReference>
<keyword evidence="3" id="KW-0520">NAD</keyword>